<dbReference type="GO" id="GO:0004746">
    <property type="term" value="F:riboflavin synthase activity"/>
    <property type="evidence" value="ECO:0007669"/>
    <property type="project" value="UniProtKB-EC"/>
</dbReference>
<feature type="domain" description="Lumazine-binding" evidence="9">
    <location>
        <begin position="97"/>
        <end position="193"/>
    </location>
</feature>
<dbReference type="InterPro" id="IPR026017">
    <property type="entry name" value="Lumazine-bd_dom"/>
</dbReference>
<dbReference type="FunFam" id="2.40.30.20:FF:000003">
    <property type="entry name" value="Riboflavin synthase, alpha subunit"/>
    <property type="match status" value="1"/>
</dbReference>
<evidence type="ECO:0000256" key="7">
    <source>
        <dbReference type="ARBA" id="ARBA00022679"/>
    </source>
</evidence>
<keyword evidence="7 10" id="KW-0808">Transferase</keyword>
<comment type="function">
    <text evidence="2">Catalyzes the dismutation of two molecules of 6,7-dimethyl-8-ribityllumazine, resulting in the formation of riboflavin and 5-amino-6-(D-ribitylamino)uracil.</text>
</comment>
<dbReference type="PANTHER" id="PTHR21098:SF12">
    <property type="entry name" value="RIBOFLAVIN SYNTHASE"/>
    <property type="match status" value="1"/>
</dbReference>
<dbReference type="PIRSF" id="PIRSF000498">
    <property type="entry name" value="Riboflavin_syn_A"/>
    <property type="match status" value="1"/>
</dbReference>
<gene>
    <name evidence="10" type="ORF">MNBD_NITROSPINAE02-2251</name>
</gene>
<evidence type="ECO:0000256" key="5">
    <source>
        <dbReference type="ARBA" id="ARBA00013950"/>
    </source>
</evidence>
<protein>
    <recommendedName>
        <fullName evidence="5">Riboflavin synthase</fullName>
        <ecNumber evidence="4">2.5.1.9</ecNumber>
    </recommendedName>
</protein>
<keyword evidence="8" id="KW-0677">Repeat</keyword>
<accession>A0A3B1CBX4</accession>
<dbReference type="NCBIfam" id="NF006767">
    <property type="entry name" value="PRK09289.1"/>
    <property type="match status" value="1"/>
</dbReference>
<evidence type="ECO:0000256" key="3">
    <source>
        <dbReference type="ARBA" id="ARBA00004887"/>
    </source>
</evidence>
<evidence type="ECO:0000313" key="10">
    <source>
        <dbReference type="EMBL" id="VAX24141.1"/>
    </source>
</evidence>
<dbReference type="CDD" id="cd00402">
    <property type="entry name" value="Riboflavin_synthase_like"/>
    <property type="match status" value="1"/>
</dbReference>
<comment type="catalytic activity">
    <reaction evidence="1">
        <text>2 6,7-dimethyl-8-(1-D-ribityl)lumazine + H(+) = 5-amino-6-(D-ribitylamino)uracil + riboflavin</text>
        <dbReference type="Rhea" id="RHEA:20772"/>
        <dbReference type="ChEBI" id="CHEBI:15378"/>
        <dbReference type="ChEBI" id="CHEBI:15934"/>
        <dbReference type="ChEBI" id="CHEBI:57986"/>
        <dbReference type="ChEBI" id="CHEBI:58201"/>
        <dbReference type="EC" id="2.5.1.9"/>
    </reaction>
</comment>
<dbReference type="InterPro" id="IPR001783">
    <property type="entry name" value="Lumazine-bd"/>
</dbReference>
<dbReference type="InterPro" id="IPR017938">
    <property type="entry name" value="Riboflavin_synthase-like_b-brl"/>
</dbReference>
<dbReference type="Gene3D" id="2.40.30.20">
    <property type="match status" value="2"/>
</dbReference>
<dbReference type="NCBIfam" id="TIGR00187">
    <property type="entry name" value="ribE"/>
    <property type="match status" value="1"/>
</dbReference>
<evidence type="ECO:0000256" key="6">
    <source>
        <dbReference type="ARBA" id="ARBA00022619"/>
    </source>
</evidence>
<feature type="domain" description="Lumazine-binding" evidence="9">
    <location>
        <begin position="1"/>
        <end position="96"/>
    </location>
</feature>
<dbReference type="SUPFAM" id="SSF63380">
    <property type="entry name" value="Riboflavin synthase domain-like"/>
    <property type="match status" value="2"/>
</dbReference>
<evidence type="ECO:0000259" key="9">
    <source>
        <dbReference type="PROSITE" id="PS51177"/>
    </source>
</evidence>
<sequence length="213" mass="22453">MFTGIIEGIGVISAIRHGGGDISIDVDTGDAVIDPAIGESVALDGVCLTVVNAKGPILSFDISVETIARSNFKKVKVGTRLNLERAMRMGDRLGGHMVSGHVDCLGLIKKALPSGEGYEVEIELPEEGMKYVIEKGSISISGISLTVAKKLATGITIAVIPHTWEVTSLGGLSPGSPVNIEYDMIGKYVENFIQAFNTSGGSITKEFLKDNGF</sequence>
<evidence type="ECO:0000256" key="2">
    <source>
        <dbReference type="ARBA" id="ARBA00002803"/>
    </source>
</evidence>
<dbReference type="InterPro" id="IPR023366">
    <property type="entry name" value="ATP_synth_asu-like_sf"/>
</dbReference>
<comment type="pathway">
    <text evidence="3">Cofactor biosynthesis; riboflavin biosynthesis; riboflavin from 2-hydroxy-3-oxobutyl phosphate and 5-amino-6-(D-ribitylamino)uracil: step 2/2.</text>
</comment>
<dbReference type="AlphaFoldDB" id="A0A3B1CBX4"/>
<evidence type="ECO:0000256" key="8">
    <source>
        <dbReference type="ARBA" id="ARBA00022737"/>
    </source>
</evidence>
<evidence type="ECO:0000256" key="1">
    <source>
        <dbReference type="ARBA" id="ARBA00000968"/>
    </source>
</evidence>
<evidence type="ECO:0000256" key="4">
    <source>
        <dbReference type="ARBA" id="ARBA00012827"/>
    </source>
</evidence>
<name>A0A3B1CBX4_9ZZZZ</name>
<dbReference type="PANTHER" id="PTHR21098">
    <property type="entry name" value="RIBOFLAVIN SYNTHASE ALPHA CHAIN"/>
    <property type="match status" value="1"/>
</dbReference>
<reference evidence="10" key="1">
    <citation type="submission" date="2018-06" db="EMBL/GenBank/DDBJ databases">
        <authorList>
            <person name="Zhirakovskaya E."/>
        </authorList>
    </citation>
    <scope>NUCLEOTIDE SEQUENCE</scope>
</reference>
<dbReference type="EMBL" id="UOGE01000092">
    <property type="protein sequence ID" value="VAX24141.1"/>
    <property type="molecule type" value="Genomic_DNA"/>
</dbReference>
<dbReference type="EC" id="2.5.1.9" evidence="4"/>
<organism evidence="10">
    <name type="scientific">hydrothermal vent metagenome</name>
    <dbReference type="NCBI Taxonomy" id="652676"/>
    <lineage>
        <taxon>unclassified sequences</taxon>
        <taxon>metagenomes</taxon>
        <taxon>ecological metagenomes</taxon>
    </lineage>
</organism>
<keyword evidence="6" id="KW-0686">Riboflavin biosynthesis</keyword>
<dbReference type="Pfam" id="PF00677">
    <property type="entry name" value="Lum_binding"/>
    <property type="match status" value="2"/>
</dbReference>
<dbReference type="PROSITE" id="PS51177">
    <property type="entry name" value="LUMAZINE_BIND"/>
    <property type="match status" value="2"/>
</dbReference>
<dbReference type="GO" id="GO:0009231">
    <property type="term" value="P:riboflavin biosynthetic process"/>
    <property type="evidence" value="ECO:0007669"/>
    <property type="project" value="UniProtKB-KW"/>
</dbReference>
<proteinExistence type="predicted"/>